<feature type="compositionally biased region" description="Gly residues" evidence="1">
    <location>
        <begin position="541"/>
        <end position="553"/>
    </location>
</feature>
<feature type="region of interest" description="Disordered" evidence="1">
    <location>
        <begin position="760"/>
        <end position="797"/>
    </location>
</feature>
<feature type="region of interest" description="Disordered" evidence="1">
    <location>
        <begin position="154"/>
        <end position="184"/>
    </location>
</feature>
<feature type="compositionally biased region" description="Polar residues" evidence="1">
    <location>
        <begin position="764"/>
        <end position="797"/>
    </location>
</feature>
<feature type="region of interest" description="Disordered" evidence="1">
    <location>
        <begin position="504"/>
        <end position="580"/>
    </location>
</feature>
<sequence length="1579" mass="166588">MSSASLSLGFSSSSANKDNMNSNNTANGGSNTSNGERGGGGASGIGSGDWIRRPNGTSTTNATNTSSTSSSTHRRPSLSTTLTHNHNSSAASLSSSNANVYHPPHHFQNSSSTPTNTQFKYPREQLLSIFKNLEADKSNALNKGVESLLGEWANSSGGGESGGASTWNRASEEQPQGAEVCWDRDGSQKPIALKEMDEAEKELFSGNINSPQKVPQQNQSQQNTPQGNRIGGIPGNKNTNRRGGDLDISTSSPIRPNNRRRETLETPGASSPLHSSPGGPGTLSRRRTDGRANIGDAFDSPSTEGRHHNFSRWGQKDDPEDSKERETTRDVTGGRTGGLFRRPSAAWTSSASNVSAALATTSMGTFGSNPAGGGMGAFSLKEKKSQNLNSQKQKTEEESSEKGSQNPQGQQQKQEHNDNRPTTSDTDPFGRSTESSSPANGAGRPDDSQSNHSDQFSKAGLNSTTAAKLREEMGFSSIGRTGNFGGLGSLNTQFNQMNLNQHGQEMQRGLEHDPISPTETNPYQSPVPGKEDDEDTDHGLGSIGGGVRRGLGGIPLSDNSTPSRSGMRTPGTGLGGIPLSSAGNQPLVGVASSSVWGTPGSAIGTPLDRLGSGAGGIGLGGAGFFGGLDLSSPGGNMLGGGAFGSAGRGSRLGSLFPVEQQAPHHHQDEDQHLGRMDRSDSFDSLRLGTINGALGGNAGRRGFGSLANGGIDSPLRERGDIQTDLFGQLTSSRGLSGIGPSENPLFVGLNFDQRVDPRMHPQMAPQTPSHSINTARNSDLSQSSIGTSVTPGSATTPMPIQQQSHILVMPDKIQWEYRDPTGTTQGPFTGLEMHEWYKAGFFTSELMVRRADGSDFEALGSLIRKIGNTREPFLVPLPALSPANPTVTLPSNAWGSTAAGVITSGWLDAQNNNVQAPPFPGSFPSFGTTLTADQQNALERRKQEEQYLMARQREFLLQQQKTVLQQTFQQQQQQHLNHQHSTQSLHSHPSLGSLTGVAPSAFPLGQPQVGMDQGILRQASAGGLNDIFAAGAGGIGEHDLQAMQYVLNQQAAQHQAQQQQQQQAQHQAQQHAQQQAQLQQQQQQQHISPPAFQQQQPTPEPEPEQNYHFEQQQQQQQQQHQSQTQVAPVQQEKTEVKESVNQVAEQEQTPEPQVEAPKPVAEQPTAAQPKSAWNTVEPVSTTISTPVPESKSKNTSPKALQFEKRGWNEEPSSALPAPFPPPPSTVKSSEAPGTPKVETPSASVAPWAKDTAEQSVPKGPSLKEIQELEAAQAAKAEAIANEQRKLELQQQIAAAQAAGSAAAPGLPSSATWASVSPNPGANTPSAWAKPLQKPAAPTKKTLSQIQKEEEARKAKAAAAQAVQVSAANAAAGPAGKRYADLAGKIAQPTGTGAMVGGAWTTVGPGGKSKNGSALAPQAIANSVNRPPLAPATSLGLVKPKPAPAKPATNVNAANDEFQKWCRVSLKALNNGVNVENFVESLLCFPADAELIADSVYANSTIIDGRRFAEEFIRRRKAAAAGQVLEAGAGLPNIGGASASDKVGGWNEVAKKNSAAHTPRDVPETNSAFKVVPGKKRGKK</sequence>
<feature type="compositionally biased region" description="Low complexity" evidence="1">
    <location>
        <begin position="57"/>
        <end position="99"/>
    </location>
</feature>
<feature type="region of interest" description="Disordered" evidence="1">
    <location>
        <begin position="1547"/>
        <end position="1579"/>
    </location>
</feature>
<dbReference type="InterPro" id="IPR035445">
    <property type="entry name" value="GYF-like_dom_sf"/>
</dbReference>
<feature type="compositionally biased region" description="Low complexity" evidence="1">
    <location>
        <begin position="1"/>
        <end position="35"/>
    </location>
</feature>
<proteinExistence type="predicted"/>
<feature type="compositionally biased region" description="Low complexity" evidence="1">
    <location>
        <begin position="402"/>
        <end position="412"/>
    </location>
</feature>
<accession>A0A3N4HV44</accession>
<protein>
    <recommendedName>
        <fullName evidence="2">GYF domain-containing protein</fullName>
    </recommendedName>
</protein>
<feature type="compositionally biased region" description="Low complexity" evidence="1">
    <location>
        <begin position="1288"/>
        <end position="1310"/>
    </location>
</feature>
<feature type="compositionally biased region" description="Low complexity" evidence="1">
    <location>
        <begin position="1111"/>
        <end position="1131"/>
    </location>
</feature>
<feature type="region of interest" description="Disordered" evidence="1">
    <location>
        <begin position="1285"/>
        <end position="1351"/>
    </location>
</feature>
<reference evidence="3 4" key="1">
    <citation type="journal article" date="2018" name="Nat. Ecol. Evol.">
        <title>Pezizomycetes genomes reveal the molecular basis of ectomycorrhizal truffle lifestyle.</title>
        <authorList>
            <person name="Murat C."/>
            <person name="Payen T."/>
            <person name="Noel B."/>
            <person name="Kuo A."/>
            <person name="Morin E."/>
            <person name="Chen J."/>
            <person name="Kohler A."/>
            <person name="Krizsan K."/>
            <person name="Balestrini R."/>
            <person name="Da Silva C."/>
            <person name="Montanini B."/>
            <person name="Hainaut M."/>
            <person name="Levati E."/>
            <person name="Barry K.W."/>
            <person name="Belfiori B."/>
            <person name="Cichocki N."/>
            <person name="Clum A."/>
            <person name="Dockter R.B."/>
            <person name="Fauchery L."/>
            <person name="Guy J."/>
            <person name="Iotti M."/>
            <person name="Le Tacon F."/>
            <person name="Lindquist E.A."/>
            <person name="Lipzen A."/>
            <person name="Malagnac F."/>
            <person name="Mello A."/>
            <person name="Molinier V."/>
            <person name="Miyauchi S."/>
            <person name="Poulain J."/>
            <person name="Riccioni C."/>
            <person name="Rubini A."/>
            <person name="Sitrit Y."/>
            <person name="Splivallo R."/>
            <person name="Traeger S."/>
            <person name="Wang M."/>
            <person name="Zifcakova L."/>
            <person name="Wipf D."/>
            <person name="Zambonelli A."/>
            <person name="Paolocci F."/>
            <person name="Nowrousian M."/>
            <person name="Ottonello S."/>
            <person name="Baldrian P."/>
            <person name="Spatafora J.W."/>
            <person name="Henrissat B."/>
            <person name="Nagy L.G."/>
            <person name="Aury J.M."/>
            <person name="Wincker P."/>
            <person name="Grigoriev I.V."/>
            <person name="Bonfante P."/>
            <person name="Martin F.M."/>
        </authorList>
    </citation>
    <scope>NUCLEOTIDE SEQUENCE [LARGE SCALE GENOMIC DNA]</scope>
    <source>
        <strain evidence="3 4">RN42</strain>
    </source>
</reference>
<feature type="compositionally biased region" description="Polar residues" evidence="1">
    <location>
        <begin position="1311"/>
        <end position="1325"/>
    </location>
</feature>
<dbReference type="SUPFAM" id="SSF55277">
    <property type="entry name" value="GYF domain"/>
    <property type="match status" value="1"/>
</dbReference>
<feature type="compositionally biased region" description="Polar residues" evidence="1">
    <location>
        <begin position="107"/>
        <end position="118"/>
    </location>
</feature>
<dbReference type="PROSITE" id="PS50829">
    <property type="entry name" value="GYF"/>
    <property type="match status" value="1"/>
</dbReference>
<feature type="compositionally biased region" description="Low complexity" evidence="1">
    <location>
        <begin position="969"/>
        <end position="988"/>
    </location>
</feature>
<dbReference type="CDD" id="cd00072">
    <property type="entry name" value="GYF"/>
    <property type="match status" value="1"/>
</dbReference>
<feature type="compositionally biased region" description="Low complexity" evidence="1">
    <location>
        <begin position="267"/>
        <end position="277"/>
    </location>
</feature>
<evidence type="ECO:0000256" key="1">
    <source>
        <dbReference type="SAM" id="MobiDB-lite"/>
    </source>
</evidence>
<gene>
    <name evidence="3" type="ORF">BJ508DRAFT_417974</name>
</gene>
<dbReference type="InterPro" id="IPR051640">
    <property type="entry name" value="GRB10-interact_GYF"/>
</dbReference>
<feature type="region of interest" description="Disordered" evidence="1">
    <location>
        <begin position="1431"/>
        <end position="1450"/>
    </location>
</feature>
<feature type="region of interest" description="Disordered" evidence="1">
    <location>
        <begin position="969"/>
        <end position="999"/>
    </location>
</feature>
<feature type="compositionally biased region" description="Polar residues" evidence="1">
    <location>
        <begin position="1139"/>
        <end position="1151"/>
    </location>
</feature>
<feature type="region of interest" description="Disordered" evidence="1">
    <location>
        <begin position="1058"/>
        <end position="1262"/>
    </location>
</feature>
<dbReference type="Proteomes" id="UP000275078">
    <property type="component" value="Unassembled WGS sequence"/>
</dbReference>
<feature type="region of interest" description="Disordered" evidence="1">
    <location>
        <begin position="207"/>
        <end position="350"/>
    </location>
</feature>
<dbReference type="EMBL" id="ML119758">
    <property type="protein sequence ID" value="RPA75710.1"/>
    <property type="molecule type" value="Genomic_DNA"/>
</dbReference>
<dbReference type="SMART" id="SM00444">
    <property type="entry name" value="GYF"/>
    <property type="match status" value="1"/>
</dbReference>
<feature type="region of interest" description="Disordered" evidence="1">
    <location>
        <begin position="384"/>
        <end position="458"/>
    </location>
</feature>
<feature type="domain" description="GYF" evidence="2">
    <location>
        <begin position="812"/>
        <end position="860"/>
    </location>
</feature>
<dbReference type="PANTHER" id="PTHR14445:SF36">
    <property type="entry name" value="FI03272P-RELATED"/>
    <property type="match status" value="1"/>
</dbReference>
<evidence type="ECO:0000259" key="2">
    <source>
        <dbReference type="PROSITE" id="PS50829"/>
    </source>
</evidence>
<organism evidence="3 4">
    <name type="scientific">Ascobolus immersus RN42</name>
    <dbReference type="NCBI Taxonomy" id="1160509"/>
    <lineage>
        <taxon>Eukaryota</taxon>
        <taxon>Fungi</taxon>
        <taxon>Dikarya</taxon>
        <taxon>Ascomycota</taxon>
        <taxon>Pezizomycotina</taxon>
        <taxon>Pezizomycetes</taxon>
        <taxon>Pezizales</taxon>
        <taxon>Ascobolaceae</taxon>
        <taxon>Ascobolus</taxon>
    </lineage>
</organism>
<dbReference type="STRING" id="1160509.A0A3N4HV44"/>
<feature type="compositionally biased region" description="Polar residues" evidence="1">
    <location>
        <begin position="420"/>
        <end position="439"/>
    </location>
</feature>
<dbReference type="GO" id="GO:0005829">
    <property type="term" value="C:cytosol"/>
    <property type="evidence" value="ECO:0007669"/>
    <property type="project" value="TreeGrafter"/>
</dbReference>
<keyword evidence="4" id="KW-1185">Reference proteome</keyword>
<dbReference type="OrthoDB" id="48509at2759"/>
<dbReference type="InterPro" id="IPR003169">
    <property type="entry name" value="GYF"/>
</dbReference>
<feature type="compositionally biased region" description="Polar residues" evidence="1">
    <location>
        <begin position="557"/>
        <end position="566"/>
    </location>
</feature>
<feature type="compositionally biased region" description="Basic and acidic residues" evidence="1">
    <location>
        <begin position="314"/>
        <end position="329"/>
    </location>
</feature>
<feature type="compositionally biased region" description="Low complexity" evidence="1">
    <location>
        <begin position="1058"/>
        <end position="1097"/>
    </location>
</feature>
<feature type="compositionally biased region" description="Low complexity" evidence="1">
    <location>
        <begin position="209"/>
        <end position="226"/>
    </location>
</feature>
<feature type="compositionally biased region" description="Polar residues" evidence="1">
    <location>
        <begin position="1165"/>
        <end position="1198"/>
    </location>
</feature>
<evidence type="ECO:0000313" key="3">
    <source>
        <dbReference type="EMBL" id="RPA75710.1"/>
    </source>
</evidence>
<dbReference type="Gene3D" id="3.30.1490.40">
    <property type="match status" value="1"/>
</dbReference>
<name>A0A3N4HV44_ASCIM</name>
<feature type="compositionally biased region" description="Gly residues" evidence="1">
    <location>
        <begin position="36"/>
        <end position="47"/>
    </location>
</feature>
<dbReference type="PANTHER" id="PTHR14445">
    <property type="entry name" value="GRB10 INTERACTING GYF PROTEIN"/>
    <property type="match status" value="1"/>
</dbReference>
<evidence type="ECO:0000313" key="4">
    <source>
        <dbReference type="Proteomes" id="UP000275078"/>
    </source>
</evidence>
<feature type="region of interest" description="Disordered" evidence="1">
    <location>
        <begin position="1"/>
        <end position="118"/>
    </location>
</feature>
<dbReference type="Pfam" id="PF02213">
    <property type="entry name" value="GYF"/>
    <property type="match status" value="1"/>
</dbReference>